<dbReference type="Proteomes" id="UP001597544">
    <property type="component" value="Unassembled WGS sequence"/>
</dbReference>
<proteinExistence type="predicted"/>
<evidence type="ECO:0000259" key="1">
    <source>
        <dbReference type="PROSITE" id="PS50994"/>
    </source>
</evidence>
<sequence length="303" mass="35299">MTALKERHSRISLGRLCLLFGITRQAYYQHYWQLQERSFEQELVLEQVLTIRRSHPRMGGRKLYELLEPFVLEHQIKLGRDAVFDLLSAGGLLVRRRKRSVRTTNSSHWLRKYPNLVRELIPSRSNQLWVSDITYWKIESGHLYLSLITDAYSRKIVGYRLAASLEASESVLALQMALASWPPAPGKLIHHSDRGVQYCSSAYVELLQEHGIAISMTEKGDPLENAVAERVNGILKQEYLECYQVESLDQAKELLDQVVELYNQQRPHMSIGNRMPAQLHEHNQQTEKVWKNYYTKKRTIVKQ</sequence>
<dbReference type="InterPro" id="IPR001584">
    <property type="entry name" value="Integrase_cat-core"/>
</dbReference>
<comment type="caution">
    <text evidence="2">The sequence shown here is derived from an EMBL/GenBank/DDBJ whole genome shotgun (WGS) entry which is preliminary data.</text>
</comment>
<dbReference type="EMBL" id="JBHULU010000033">
    <property type="protein sequence ID" value="MFD2515999.1"/>
    <property type="molecule type" value="Genomic_DNA"/>
</dbReference>
<gene>
    <name evidence="2" type="ORF">ACFSRY_19155</name>
</gene>
<dbReference type="SUPFAM" id="SSF53098">
    <property type="entry name" value="Ribonuclease H-like"/>
    <property type="match status" value="1"/>
</dbReference>
<accession>A0ABW5IQR5</accession>
<evidence type="ECO:0000313" key="2">
    <source>
        <dbReference type="EMBL" id="MFD2515999.1"/>
    </source>
</evidence>
<name>A0ABW5IQR5_9BACT</name>
<evidence type="ECO:0000313" key="3">
    <source>
        <dbReference type="Proteomes" id="UP001597544"/>
    </source>
</evidence>
<dbReference type="PROSITE" id="PS50994">
    <property type="entry name" value="INTEGRASE"/>
    <property type="match status" value="1"/>
</dbReference>
<feature type="domain" description="Integrase catalytic" evidence="1">
    <location>
        <begin position="118"/>
        <end position="284"/>
    </location>
</feature>
<dbReference type="RefSeq" id="WP_377511935.1">
    <property type="nucleotide sequence ID" value="NZ_JBHULU010000033.1"/>
</dbReference>
<dbReference type="InterPro" id="IPR012337">
    <property type="entry name" value="RNaseH-like_sf"/>
</dbReference>
<dbReference type="PANTHER" id="PTHR46889">
    <property type="entry name" value="TRANSPOSASE INSF FOR INSERTION SEQUENCE IS3B-RELATED"/>
    <property type="match status" value="1"/>
</dbReference>
<keyword evidence="3" id="KW-1185">Reference proteome</keyword>
<dbReference type="PANTHER" id="PTHR46889:SF5">
    <property type="entry name" value="INTEGRASE PROTEIN"/>
    <property type="match status" value="1"/>
</dbReference>
<dbReference type="InterPro" id="IPR048020">
    <property type="entry name" value="Transpos_IS3"/>
</dbReference>
<dbReference type="Pfam" id="PF00665">
    <property type="entry name" value="rve"/>
    <property type="match status" value="1"/>
</dbReference>
<dbReference type="InterPro" id="IPR050900">
    <property type="entry name" value="Transposase_IS3/IS150/IS904"/>
</dbReference>
<organism evidence="2 3">
    <name type="scientific">Pontibacter locisalis</name>
    <dbReference type="NCBI Taxonomy" id="1719035"/>
    <lineage>
        <taxon>Bacteria</taxon>
        <taxon>Pseudomonadati</taxon>
        <taxon>Bacteroidota</taxon>
        <taxon>Cytophagia</taxon>
        <taxon>Cytophagales</taxon>
        <taxon>Hymenobacteraceae</taxon>
        <taxon>Pontibacter</taxon>
    </lineage>
</organism>
<dbReference type="Gene3D" id="3.30.420.10">
    <property type="entry name" value="Ribonuclease H-like superfamily/Ribonuclease H"/>
    <property type="match status" value="1"/>
</dbReference>
<dbReference type="InterPro" id="IPR036397">
    <property type="entry name" value="RNaseH_sf"/>
</dbReference>
<protein>
    <submittedName>
        <fullName evidence="2">IS3 family transposase</fullName>
    </submittedName>
</protein>
<dbReference type="NCBIfam" id="NF033516">
    <property type="entry name" value="transpos_IS3"/>
    <property type="match status" value="1"/>
</dbReference>
<reference evidence="3" key="1">
    <citation type="journal article" date="2019" name="Int. J. Syst. Evol. Microbiol.">
        <title>The Global Catalogue of Microorganisms (GCM) 10K type strain sequencing project: providing services to taxonomists for standard genome sequencing and annotation.</title>
        <authorList>
            <consortium name="The Broad Institute Genomics Platform"/>
            <consortium name="The Broad Institute Genome Sequencing Center for Infectious Disease"/>
            <person name="Wu L."/>
            <person name="Ma J."/>
        </authorList>
    </citation>
    <scope>NUCLEOTIDE SEQUENCE [LARGE SCALE GENOMIC DNA]</scope>
    <source>
        <strain evidence="3">KCTC 42498</strain>
    </source>
</reference>